<dbReference type="GO" id="GO:0016491">
    <property type="term" value="F:oxidoreductase activity"/>
    <property type="evidence" value="ECO:0007669"/>
    <property type="project" value="InterPro"/>
</dbReference>
<reference evidence="3 4" key="1">
    <citation type="submission" date="2019-11" db="EMBL/GenBank/DDBJ databases">
        <title>Nocardia sp. nov. CT2-14 isolated from soil.</title>
        <authorList>
            <person name="Kanchanasin P."/>
            <person name="Tanasupawat S."/>
            <person name="Yuki M."/>
            <person name="Kudo T."/>
        </authorList>
    </citation>
    <scope>NUCLEOTIDE SEQUENCE [LARGE SCALE GENOMIC DNA]</scope>
    <source>
        <strain evidence="3 4">CT2-14</strain>
    </source>
</reference>
<evidence type="ECO:0000256" key="2">
    <source>
        <dbReference type="ARBA" id="ARBA00049106"/>
    </source>
</evidence>
<dbReference type="RefSeq" id="WP_154790592.1">
    <property type="nucleotide sequence ID" value="NZ_WMBB01000013.1"/>
</dbReference>
<evidence type="ECO:0000313" key="3">
    <source>
        <dbReference type="EMBL" id="MTE16153.1"/>
    </source>
</evidence>
<dbReference type="GO" id="GO:0005886">
    <property type="term" value="C:plasma membrane"/>
    <property type="evidence" value="ECO:0007669"/>
    <property type="project" value="TreeGrafter"/>
</dbReference>
<dbReference type="Proteomes" id="UP000432464">
    <property type="component" value="Unassembled WGS sequence"/>
</dbReference>
<organism evidence="3 4">
    <name type="scientific">Nocardia aurantiaca</name>
    <dbReference type="NCBI Taxonomy" id="2675850"/>
    <lineage>
        <taxon>Bacteria</taxon>
        <taxon>Bacillati</taxon>
        <taxon>Actinomycetota</taxon>
        <taxon>Actinomycetes</taxon>
        <taxon>Mycobacteriales</taxon>
        <taxon>Nocardiaceae</taxon>
        <taxon>Nocardia</taxon>
    </lineage>
</organism>
<dbReference type="AlphaFoldDB" id="A0A6I3KZK8"/>
<dbReference type="PANTHER" id="PTHR39428:SF3">
    <property type="entry name" value="DEAZAFLAVIN-DEPENDENT NITROREDUCTASE"/>
    <property type="match status" value="1"/>
</dbReference>
<name>A0A6I3KZK8_9NOCA</name>
<comment type="caution">
    <text evidence="3">The sequence shown here is derived from an EMBL/GenBank/DDBJ whole genome shotgun (WGS) entry which is preliminary data.</text>
</comment>
<sequence>MTTIPPRPSQLDHPVLPRIFKHVGRAQVWIYRRTGGRIGGKWRIGAGFRKPVPTLLLEHRGRKTGTVYTVPLLYISDGPDTIVVASQGGLSKHPQWYRNLCAAPDTHIQIRRDRFPVHAVTADPEQRARLWPRLVEAYADFDTYQAWTEREIPVVILRPSAG</sequence>
<dbReference type="InterPro" id="IPR012349">
    <property type="entry name" value="Split_barrel_FMN-bd"/>
</dbReference>
<protein>
    <submittedName>
        <fullName evidence="3">Nitroreductase family deazaflavin-dependent oxidoreductase</fullName>
    </submittedName>
</protein>
<dbReference type="GO" id="GO:0070967">
    <property type="term" value="F:coenzyme F420 binding"/>
    <property type="evidence" value="ECO:0007669"/>
    <property type="project" value="TreeGrafter"/>
</dbReference>
<dbReference type="Pfam" id="PF04075">
    <property type="entry name" value="F420H2_quin_red"/>
    <property type="match status" value="1"/>
</dbReference>
<evidence type="ECO:0000256" key="1">
    <source>
        <dbReference type="ARBA" id="ARBA00008710"/>
    </source>
</evidence>
<evidence type="ECO:0000313" key="4">
    <source>
        <dbReference type="Proteomes" id="UP000432464"/>
    </source>
</evidence>
<comment type="similarity">
    <text evidence="1">Belongs to the F420H(2)-dependent quinone reductase family.</text>
</comment>
<comment type="catalytic activity">
    <reaction evidence="2">
        <text>oxidized coenzyme F420-(gamma-L-Glu)(n) + a quinol + H(+) = reduced coenzyme F420-(gamma-L-Glu)(n) + a quinone</text>
        <dbReference type="Rhea" id="RHEA:39663"/>
        <dbReference type="Rhea" id="RHEA-COMP:12939"/>
        <dbReference type="Rhea" id="RHEA-COMP:14378"/>
        <dbReference type="ChEBI" id="CHEBI:15378"/>
        <dbReference type="ChEBI" id="CHEBI:24646"/>
        <dbReference type="ChEBI" id="CHEBI:132124"/>
        <dbReference type="ChEBI" id="CHEBI:133980"/>
        <dbReference type="ChEBI" id="CHEBI:139511"/>
    </reaction>
</comment>
<dbReference type="EMBL" id="WMBB01000013">
    <property type="protein sequence ID" value="MTE16153.1"/>
    <property type="molecule type" value="Genomic_DNA"/>
</dbReference>
<dbReference type="PANTHER" id="PTHR39428">
    <property type="entry name" value="F420H(2)-DEPENDENT QUINONE REDUCTASE RV1261C"/>
    <property type="match status" value="1"/>
</dbReference>
<accession>A0A6I3KZK8</accession>
<dbReference type="Gene3D" id="2.30.110.10">
    <property type="entry name" value="Electron Transport, Fmn-binding Protein, Chain A"/>
    <property type="match status" value="1"/>
</dbReference>
<gene>
    <name evidence="3" type="ORF">GLP40_25710</name>
</gene>
<keyword evidence="4" id="KW-1185">Reference proteome</keyword>
<dbReference type="InterPro" id="IPR004378">
    <property type="entry name" value="F420H2_quin_Rdtase"/>
</dbReference>
<proteinExistence type="inferred from homology"/>
<dbReference type="NCBIfam" id="TIGR00026">
    <property type="entry name" value="hi_GC_TIGR00026"/>
    <property type="match status" value="1"/>
</dbReference>